<gene>
    <name evidence="1" type="ORF">E3U43_018223</name>
</gene>
<proteinExistence type="predicted"/>
<evidence type="ECO:0000313" key="1">
    <source>
        <dbReference type="EMBL" id="TMS13148.1"/>
    </source>
</evidence>
<evidence type="ECO:0000313" key="2">
    <source>
        <dbReference type="Proteomes" id="UP000793456"/>
    </source>
</evidence>
<dbReference type="Proteomes" id="UP000793456">
    <property type="component" value="Chromosome XI"/>
</dbReference>
<protein>
    <submittedName>
        <fullName evidence="1">Uncharacterized protein</fullName>
    </submittedName>
</protein>
<sequence length="1251" mass="141405">MVPGGVQDWPEGRAPPLFHFPNGPGGSPVNAGKGNLLQPFTGVVQRQEECVHSSHAGETRHTSGDVLLGCQCCSTVDETLEKVARGMASRIKKEKCHWAAGRVGDIEFMGPTKTRGKFLRVLSNTDPVLIYQMMTEEWGLAPPHLVVALVGGDEVAQMKPWLRDTLRKGLVKAAQSTGAWIFTNGLRFGITKHLGKAVKDHSLASTSSKVRVVAIGIAPWNMIHNREALLSAKVDEPASYKSQDLPHGSVYSLDDQHSHFVLVEEDPNRPGATSEMRVKLLKHISLQRTGYGGAGSFEIPVLCLLVHGEPRILKRMYKGIGNSTPWLILAGSGGVADILVTLMDRGCWDTDSVHELLLDTFPNAHHSTDISNWVKLIQRILDHGHLLTVHDPEQESSELDTVILKALVKACKSQSQEAQDFLDELKLAVAWNRVDIAKSDIFNGDVEWKACDLEEVMMDALINDKPDFVRLFVDSGVNLGEFLTYGRLQELYWSVSEKSLLHNLLLKKYEEKQLLLGAARTPGPPGHHPPEQGDRKPRFTLFEVAKVLKDFLHDSCKGFYQKIPTEKPSKGRLFHNQKNLAELEECCEHPWRDLFLWAVLQNRQQMANYFWAMGPEAVAAALAGCKILKEMARLESEAESARSMKEAKYEQFALDVFGECYSNSEDRAYALLVRRTHCWSKSTVLNLATEADAKSFFAHDGVQFVLCRVDVPYVFFVEYTLSCVLLSDEELDNRNGREQFAELDSLDTEKALLLTDDDDPLDTPPGGPAAQSCASVWWRFLIRRWRRFWSAPVTVFLGNVIMYFAFLFLFTYVLLLDFRPAPPYGPGPPEIMLYFWVFTLVLEELRQSFFTDEEMSILKKFKLYVEDNWNKCDMVAISLFVVGVSCRMVNGTYEAGRTVLAIDFMVFTLRLIHIFAIHKQLGPKIIIVERMVTKTKHCYLNILILRDAHAHSSALLHPNDPRIDWVFRRALYRPYLHIFGQIPLEEIDAARMPEINCTDDSDEIIMGLRPPCPNLYANWLVILLLVIFLLVTNVLLLNLLIAMFSYTFQVVQGNTDIFWKFQRYNLIVEYHSRPALAPPFIIISHLSQLLLSLVKQPEPKQEHLERELPAGLDQRLITWETVQKENYLAKLERQHWESSEERLKSTSSKVQSLLRAVGGFKDQEKRLATMDAQVRYCGEVLSWMAECFAQSTLKCEKEVPKAPLSLTSPKPTSSKDAAQSQPEKEAKQEGGAAEPGHPGYGANKKFPYIDE</sequence>
<dbReference type="EMBL" id="CM011684">
    <property type="protein sequence ID" value="TMS13148.1"/>
    <property type="molecule type" value="Genomic_DNA"/>
</dbReference>
<accession>A0ACD3R342</accession>
<reference evidence="1" key="1">
    <citation type="submission" date="2018-11" db="EMBL/GenBank/DDBJ databases">
        <title>The sequence and de novo assembly of Larimichthys crocea genome using PacBio and Hi-C technologies.</title>
        <authorList>
            <person name="Xu P."/>
            <person name="Chen B."/>
            <person name="Zhou Z."/>
            <person name="Ke Q."/>
            <person name="Wu Y."/>
            <person name="Bai H."/>
            <person name="Pu F."/>
        </authorList>
    </citation>
    <scope>NUCLEOTIDE SEQUENCE</scope>
    <source>
        <tissue evidence="1">Muscle</tissue>
    </source>
</reference>
<organism evidence="1 2">
    <name type="scientific">Larimichthys crocea</name>
    <name type="common">Large yellow croaker</name>
    <name type="synonym">Pseudosciaena crocea</name>
    <dbReference type="NCBI Taxonomy" id="215358"/>
    <lineage>
        <taxon>Eukaryota</taxon>
        <taxon>Metazoa</taxon>
        <taxon>Chordata</taxon>
        <taxon>Craniata</taxon>
        <taxon>Vertebrata</taxon>
        <taxon>Euteleostomi</taxon>
        <taxon>Actinopterygii</taxon>
        <taxon>Neopterygii</taxon>
        <taxon>Teleostei</taxon>
        <taxon>Neoteleostei</taxon>
        <taxon>Acanthomorphata</taxon>
        <taxon>Eupercaria</taxon>
        <taxon>Sciaenidae</taxon>
        <taxon>Larimichthys</taxon>
    </lineage>
</organism>
<comment type="caution">
    <text evidence="1">The sequence shown here is derived from an EMBL/GenBank/DDBJ whole genome shotgun (WGS) entry which is preliminary data.</text>
</comment>
<name>A0ACD3R342_LARCR</name>
<keyword evidence="2" id="KW-1185">Reference proteome</keyword>